<feature type="binding site" evidence="12">
    <location>
        <position position="668"/>
    </location>
    <ligand>
        <name>Mg(2+)</name>
        <dbReference type="ChEBI" id="CHEBI:18420"/>
        <label>2</label>
    </ligand>
</feature>
<comment type="domain">
    <text evidence="12">Has 2 endonuclease domains. The discontinuous RuvC-like domain cleaves the target DNA noncomplementary to crRNA while the HNH nuclease domain cleaves the target DNA complementary to crRNA.</text>
</comment>
<dbReference type="PROSITE" id="PS51749">
    <property type="entry name" value="HNH_CAS9"/>
    <property type="match status" value="1"/>
</dbReference>
<dbReference type="GO" id="GO:0046872">
    <property type="term" value="F:metal ion binding"/>
    <property type="evidence" value="ECO:0007669"/>
    <property type="project" value="UniProtKB-UniRule"/>
</dbReference>
<dbReference type="NCBIfam" id="TIGR01865">
    <property type="entry name" value="cas_Csn1"/>
    <property type="match status" value="1"/>
</dbReference>
<feature type="active site" description="For RuvC-like nuclease domain" evidence="12">
    <location>
        <position position="8"/>
    </location>
</feature>
<evidence type="ECO:0000313" key="14">
    <source>
        <dbReference type="EMBL" id="CAI2768743.1"/>
    </source>
</evidence>
<keyword evidence="6 12" id="KW-0460">Magnesium</keyword>
<dbReference type="GO" id="GO:0016787">
    <property type="term" value="F:hydrolase activity"/>
    <property type="evidence" value="ECO:0007669"/>
    <property type="project" value="UniProtKB-KW"/>
</dbReference>
<keyword evidence="8 12" id="KW-0051">Antiviral defense</keyword>
<evidence type="ECO:0000259" key="13">
    <source>
        <dbReference type="PROSITE" id="PS51749"/>
    </source>
</evidence>
<feature type="binding site" evidence="12">
    <location>
        <position position="8"/>
    </location>
    <ligand>
        <name>Mg(2+)</name>
        <dbReference type="ChEBI" id="CHEBI:18420"/>
        <label>1</label>
    </ligand>
</feature>
<feature type="binding site" evidence="12">
    <location>
        <position position="664"/>
    </location>
    <ligand>
        <name>Mg(2+)</name>
        <dbReference type="ChEBI" id="CHEBI:18420"/>
        <label>1</label>
    </ligand>
</feature>
<dbReference type="KEGG" id="fcs:TRV642_4032"/>
<evidence type="ECO:0000256" key="10">
    <source>
        <dbReference type="ARBA" id="ARBA00023211"/>
    </source>
</evidence>
<evidence type="ECO:0000256" key="1">
    <source>
        <dbReference type="ARBA" id="ARBA00001946"/>
    </source>
</evidence>
<feature type="domain" description="HNH Cas9-type" evidence="13">
    <location>
        <begin position="672"/>
        <end position="827"/>
    </location>
</feature>
<proteinExistence type="inferred from homology"/>
<evidence type="ECO:0000256" key="11">
    <source>
        <dbReference type="ARBA" id="ARBA00046380"/>
    </source>
</evidence>
<evidence type="ECO:0000256" key="8">
    <source>
        <dbReference type="ARBA" id="ARBA00023118"/>
    </source>
</evidence>
<sequence>MKKILGLDLGSTSIGWAYIHEAENNDETSSIINSGVRIVPLTTDEEADFKKGNTISINADRTLKRGARRGLQRFKQRRDALLETFNKIKFISTGFVYAETGKETTFSSYQLRAKAAIEAVSKDELVQVLLMLNKKRGYKSSRKAKTAEEGDAIDGMKIAKEIFENNLTPGQWVYNSLSKGSRFIPDFYRSDLQKELDKIVRFQNQFYPEQLNNKLLEDIQGKSRTQTSQHFSRTLKIELAENKGTREETKLQHYKWRNDALTNELDLKISAFILTEINNQINQSSGYLGAISDRSKELYFNQQTVGQFQYKQLEKDPHAKLKNQVFYRQDYLDEFEKIWETQRQFHSELNDLLKTEVRDVTIFYQRKLKSQKHLVSFCEFEKGHKAIPKSSPLFQEFRIWQNLNNIVVKNEATKEPFVLDEDLKKILAQQLLFKESITDSQILSFCELKKGTHTANFKKIEGNRTNTEIYKAFEKILVLEGYDELDLTKLDAFEKNKIIKSAFSDLEINTDIFDFDTNIQGNDFDKQPYYQFWHLLYSAEDDDFLKKSLMSKFGFRENHIPFLLNVILQADYGSLSAKAIKKILPHLIDGHIYNKACTLVGYNHSSSLTAEQNNNRVLKDTLELIKKNSLRNPVVEKILNQMINVINAIVKDPSLGKPDEIRVELARELKNNNEQRSEMTKSINKSTVEHEQIRKLLHHEFGIHRVTRNDIIRYKLWKECDGISLYTGKPIEPSKLFTKDYDIEHIIPKSRLFDDSFSNKTICERQLNIDKSNKTAYSFLQEKLSAEEFDQFEKRVKSLFGKISRTKQNKLLMADNEIPEGFIERQLRETQYIAKKAKEILLEVSRNVTSTIGSVTDKLREDWELVDVMKELNWDKYDKLGLTHIKEGKNGERLYKIKDWTKRNDHRHHAMDAITVAFTKPAYIQYLNNLNAKTQGDKKADSILGIETKYLKRDKNNKLRFIEPMPNFREEAKKQLESILISYKAKNKVVTKNKNITKKKGGINQKNQLTPRGQLHEATIYGKLQQYTIKEEKVNANFTEEYITKVAKKEYREALLKRLKENGNDSEKAFTGKNALNKLPIYISLKNNIAVPEKVKTVWLEDNYTIRKDITSDNFKDLKSIDKVIDVGLKTILQNRLNEYGNDPKKAFSNLDENPIWQNKERGITIKRVTIRGISSAQALHTKKDHLGNEILDKNNNPTPVDFVSTGNNHHVAIYEDEKGNLQEEIVTFFDAVIRKNEGFPIINKNHSSGWKFLFTMKKNEFFIFPSENFNPNEIDLLNPMNYSLISPNMYKVQSLSIIKYGNATIRDFKFRHHLETTVTDKKELVNITYKQIKSLPPLQNVVKVRINHLGQIVQIGEY</sequence>
<dbReference type="Proteomes" id="UP001152749">
    <property type="component" value="Chromosome"/>
</dbReference>
<keyword evidence="10" id="KW-0464">Manganese</keyword>
<organism evidence="14 15">
    <name type="scientific">Flavobacterium collinsii</name>
    <dbReference type="NCBI Taxonomy" id="1114861"/>
    <lineage>
        <taxon>Bacteria</taxon>
        <taxon>Pseudomonadati</taxon>
        <taxon>Bacteroidota</taxon>
        <taxon>Flavobacteriia</taxon>
        <taxon>Flavobacteriales</taxon>
        <taxon>Flavobacteriaceae</taxon>
        <taxon>Flavobacterium</taxon>
    </lineage>
</organism>
<dbReference type="InterPro" id="IPR028629">
    <property type="entry name" value="Cas9"/>
</dbReference>
<keyword evidence="4 12" id="KW-0255">Endonuclease</keyword>
<dbReference type="GO" id="GO:0004519">
    <property type="term" value="F:endonuclease activity"/>
    <property type="evidence" value="ECO:0007669"/>
    <property type="project" value="UniProtKB-UniRule"/>
</dbReference>
<feature type="binding site" evidence="12">
    <location>
        <position position="909"/>
    </location>
    <ligand>
        <name>Mg(2+)</name>
        <dbReference type="ChEBI" id="CHEBI:18420"/>
        <label>2</label>
    </ligand>
</feature>
<dbReference type="Pfam" id="PF13395">
    <property type="entry name" value="HNH_4"/>
    <property type="match status" value="1"/>
</dbReference>
<evidence type="ECO:0000256" key="5">
    <source>
        <dbReference type="ARBA" id="ARBA00022801"/>
    </source>
</evidence>
<dbReference type="Gene3D" id="3.30.420.10">
    <property type="entry name" value="Ribonuclease H-like superfamily/Ribonuclease H"/>
    <property type="match status" value="3"/>
</dbReference>
<dbReference type="EMBL" id="OX336425">
    <property type="protein sequence ID" value="CAI2768743.1"/>
    <property type="molecule type" value="Genomic_DNA"/>
</dbReference>
<comment type="subunit">
    <text evidence="11 12">Monomer. Binds crRNA and tracrRNA.</text>
</comment>
<evidence type="ECO:0000313" key="15">
    <source>
        <dbReference type="Proteomes" id="UP001152749"/>
    </source>
</evidence>
<keyword evidence="3 12" id="KW-0479">Metal-binding</keyword>
<feature type="active site" description="Proton acceptor for HNH nuclease domain" evidence="12">
    <location>
        <position position="745"/>
    </location>
</feature>
<dbReference type="GO" id="GO:0003723">
    <property type="term" value="F:RNA binding"/>
    <property type="evidence" value="ECO:0007669"/>
    <property type="project" value="UniProtKB-UniRule"/>
</dbReference>
<dbReference type="GO" id="GO:0051607">
    <property type="term" value="P:defense response to virus"/>
    <property type="evidence" value="ECO:0007669"/>
    <property type="project" value="UniProtKB-UniRule"/>
</dbReference>
<name>A0A9W4X4Q5_9FLAO</name>
<reference evidence="14" key="1">
    <citation type="submission" date="2022-09" db="EMBL/GenBank/DDBJ databases">
        <authorList>
            <person name="Duchaud E."/>
        </authorList>
    </citation>
    <scope>NUCLEOTIDE SEQUENCE</scope>
    <source>
        <strain evidence="14">TRV642</strain>
    </source>
</reference>
<dbReference type="HAMAP" id="MF_01480">
    <property type="entry name" value="Cas9"/>
    <property type="match status" value="1"/>
</dbReference>
<dbReference type="InterPro" id="IPR036397">
    <property type="entry name" value="RNaseH_sf"/>
</dbReference>
<feature type="binding site" evidence="12">
    <location>
        <position position="8"/>
    </location>
    <ligand>
        <name>Mg(2+)</name>
        <dbReference type="ChEBI" id="CHEBI:18420"/>
        <label>2</label>
    </ligand>
</feature>
<keyword evidence="7 12" id="KW-0694">RNA-binding</keyword>
<keyword evidence="5 12" id="KW-0378">Hydrolase</keyword>
<evidence type="ECO:0000256" key="3">
    <source>
        <dbReference type="ARBA" id="ARBA00022723"/>
    </source>
</evidence>
<comment type="similarity">
    <text evidence="12">Belongs to the CRISPR-associated Cas9 family.</text>
</comment>
<evidence type="ECO:0000256" key="12">
    <source>
        <dbReference type="HAMAP-Rule" id="MF_01480"/>
    </source>
</evidence>
<evidence type="ECO:0000256" key="4">
    <source>
        <dbReference type="ARBA" id="ARBA00022759"/>
    </source>
</evidence>
<feature type="binding site" evidence="12">
    <location>
        <position position="668"/>
    </location>
    <ligand>
        <name>Mg(2+)</name>
        <dbReference type="ChEBI" id="CHEBI:18420"/>
        <label>1</label>
    </ligand>
</feature>
<keyword evidence="9 12" id="KW-0238">DNA-binding</keyword>
<dbReference type="Pfam" id="PF18541">
    <property type="entry name" value="RuvC_III"/>
    <property type="match status" value="1"/>
</dbReference>
<dbReference type="InterPro" id="IPR003615">
    <property type="entry name" value="HNH_nuc"/>
</dbReference>
<dbReference type="InterPro" id="IPR041383">
    <property type="entry name" value="RuvC_III"/>
</dbReference>
<dbReference type="EC" id="3.1.-.-" evidence="12"/>
<keyword evidence="2 12" id="KW-0540">Nuclease</keyword>
<protein>
    <recommendedName>
        <fullName evidence="12">CRISPR-associated endonuclease Cas9</fullName>
        <ecNumber evidence="12">3.1.-.-</ecNumber>
    </recommendedName>
</protein>
<dbReference type="InterPro" id="IPR033114">
    <property type="entry name" value="HNH_CAS9"/>
</dbReference>
<evidence type="ECO:0000256" key="2">
    <source>
        <dbReference type="ARBA" id="ARBA00022722"/>
    </source>
</evidence>
<dbReference type="GO" id="GO:0043571">
    <property type="term" value="P:maintenance of CRISPR repeat elements"/>
    <property type="evidence" value="ECO:0007669"/>
    <property type="project" value="UniProtKB-UniRule"/>
</dbReference>
<comment type="function">
    <text evidence="12">CRISPR (clustered regularly interspaced short palindromic repeat) is an adaptive immune system that provides protection against mobile genetic elements (viruses, transposable elements and conjugative plasmids). CRISPR clusters contain spacers, sequences complementary to antecedent mobile elements, and target invading nucleic acids. CRISPR clusters are transcribed and processed into CRISPR RNA (crRNA). In type II CRISPR systems correct processing of pre-crRNA requires a trans-encoded small RNA (tracrRNA), endogenous ribonuclease 3 (rnc) and this protein. The tracrRNA serves as a guide for ribonuclease 3-aided processing of pre-crRNA. Subsequently Cas9/crRNA/tracrRNA endonucleolytically cleaves linear or circular dsDNA target complementary to the spacer; Cas9 is inactive in the absence of the 2 guide RNAs (gRNA). Cas9 recognizes the protospacer adjacent motif (PAM) in the CRISPR repeat sequences to help distinguish self versus nonself, as targets within the bacterial CRISPR locus do not have PAMs. PAM recognition is also required for catalytic activity.</text>
</comment>
<evidence type="ECO:0000256" key="6">
    <source>
        <dbReference type="ARBA" id="ARBA00022842"/>
    </source>
</evidence>
<accession>A0A9W4X4Q5</accession>
<evidence type="ECO:0000256" key="7">
    <source>
        <dbReference type="ARBA" id="ARBA00022884"/>
    </source>
</evidence>
<gene>
    <name evidence="12 14" type="primary">cas9</name>
    <name evidence="14" type="ORF">TRV642_4032</name>
</gene>
<evidence type="ECO:0000256" key="9">
    <source>
        <dbReference type="ARBA" id="ARBA00023125"/>
    </source>
</evidence>
<dbReference type="RefSeq" id="WP_263361312.1">
    <property type="nucleotide sequence ID" value="NZ_OX336425.1"/>
</dbReference>
<comment type="cofactor">
    <cofactor evidence="1 12">
        <name>Mg(2+)</name>
        <dbReference type="ChEBI" id="CHEBI:18420"/>
    </cofactor>
</comment>
<dbReference type="GO" id="GO:0003677">
    <property type="term" value="F:DNA binding"/>
    <property type="evidence" value="ECO:0007669"/>
    <property type="project" value="UniProtKB-UniRule"/>
</dbReference>